<dbReference type="AlphaFoldDB" id="A0A074WUW5"/>
<accession>A0A074WUW5</accession>
<evidence type="ECO:0000313" key="5">
    <source>
        <dbReference type="Proteomes" id="UP000027730"/>
    </source>
</evidence>
<feature type="compositionally biased region" description="Polar residues" evidence="1">
    <location>
        <begin position="159"/>
        <end position="180"/>
    </location>
</feature>
<proteinExistence type="predicted"/>
<feature type="region of interest" description="Disordered" evidence="1">
    <location>
        <begin position="159"/>
        <end position="186"/>
    </location>
</feature>
<dbReference type="RefSeq" id="XP_013431066.1">
    <property type="nucleotide sequence ID" value="XM_013575612.1"/>
</dbReference>
<feature type="chain" id="PRO_5001701813" description="Mid2 domain-containing protein" evidence="3">
    <location>
        <begin position="23"/>
        <end position="280"/>
    </location>
</feature>
<evidence type="ECO:0008006" key="6">
    <source>
        <dbReference type="Google" id="ProtNLM"/>
    </source>
</evidence>
<evidence type="ECO:0000313" key="4">
    <source>
        <dbReference type="EMBL" id="KEQ76973.1"/>
    </source>
</evidence>
<protein>
    <recommendedName>
        <fullName evidence="6">Mid2 domain-containing protein</fullName>
    </recommendedName>
</protein>
<feature type="signal peptide" evidence="3">
    <location>
        <begin position="1"/>
        <end position="22"/>
    </location>
</feature>
<feature type="transmembrane region" description="Helical" evidence="2">
    <location>
        <begin position="194"/>
        <end position="216"/>
    </location>
</feature>
<dbReference type="HOGENOM" id="CLU_055859_4_1_1"/>
<keyword evidence="2" id="KW-0812">Transmembrane</keyword>
<evidence type="ECO:0000256" key="1">
    <source>
        <dbReference type="SAM" id="MobiDB-lite"/>
    </source>
</evidence>
<keyword evidence="5" id="KW-1185">Reference proteome</keyword>
<dbReference type="GeneID" id="25413054"/>
<dbReference type="Proteomes" id="UP000027730">
    <property type="component" value="Unassembled WGS sequence"/>
</dbReference>
<keyword evidence="3" id="KW-0732">Signal</keyword>
<sequence length="280" mass="29882">MFISGWLFSILLIAQLFLSGSAQTCYWPDNSVAETLTPCNSAATNSHCCGPYALCLDNGYCFNQGNEYGNRLSRSGCTDKTWNSDACPKYCQTFVPNGAISISIISESGTGLFCCGMGWNATSGLCLSESGSGNFNPFSIGIGVVVLDRTTGATTLNISTAETTASENPESNSTSATTSKPDNDDHTTNTTLTAIGSGVAVSAGILLICAAVVFLWRLGKRRAHVSFQKFDSKNSNPPTPYSLASSYTPPTPQKYTEHVELEHSPRHFQGLGIQELEGHR</sequence>
<keyword evidence="2" id="KW-1133">Transmembrane helix</keyword>
<dbReference type="EMBL" id="KL584703">
    <property type="protein sequence ID" value="KEQ76973.1"/>
    <property type="molecule type" value="Genomic_DNA"/>
</dbReference>
<evidence type="ECO:0000256" key="3">
    <source>
        <dbReference type="SAM" id="SignalP"/>
    </source>
</evidence>
<dbReference type="STRING" id="1043004.A0A074WUW5"/>
<organism evidence="4 5">
    <name type="scientific">Aureobasidium namibiae CBS 147.97</name>
    <dbReference type="NCBI Taxonomy" id="1043004"/>
    <lineage>
        <taxon>Eukaryota</taxon>
        <taxon>Fungi</taxon>
        <taxon>Dikarya</taxon>
        <taxon>Ascomycota</taxon>
        <taxon>Pezizomycotina</taxon>
        <taxon>Dothideomycetes</taxon>
        <taxon>Dothideomycetidae</taxon>
        <taxon>Dothideales</taxon>
        <taxon>Saccotheciaceae</taxon>
        <taxon>Aureobasidium</taxon>
    </lineage>
</organism>
<gene>
    <name evidence="4" type="ORF">M436DRAFT_60767</name>
</gene>
<feature type="region of interest" description="Disordered" evidence="1">
    <location>
        <begin position="230"/>
        <end position="253"/>
    </location>
</feature>
<reference evidence="4 5" key="1">
    <citation type="journal article" date="2014" name="BMC Genomics">
        <title>Genome sequencing of four Aureobasidium pullulans varieties: biotechnological potential, stress tolerance, and description of new species.</title>
        <authorList>
            <person name="Gostin Ar C."/>
            <person name="Ohm R.A."/>
            <person name="Kogej T."/>
            <person name="Sonjak S."/>
            <person name="Turk M."/>
            <person name="Zajc J."/>
            <person name="Zalar P."/>
            <person name="Grube M."/>
            <person name="Sun H."/>
            <person name="Han J."/>
            <person name="Sharma A."/>
            <person name="Chiniquy J."/>
            <person name="Ngan C.Y."/>
            <person name="Lipzen A."/>
            <person name="Barry K."/>
            <person name="Grigoriev I.V."/>
            <person name="Gunde-Cimerman N."/>
        </authorList>
    </citation>
    <scope>NUCLEOTIDE SEQUENCE [LARGE SCALE GENOMIC DNA]</scope>
    <source>
        <strain evidence="4 5">CBS 147.97</strain>
    </source>
</reference>
<dbReference type="OrthoDB" id="5215637at2759"/>
<keyword evidence="2" id="KW-0472">Membrane</keyword>
<evidence type="ECO:0000256" key="2">
    <source>
        <dbReference type="SAM" id="Phobius"/>
    </source>
</evidence>
<name>A0A074WUW5_9PEZI</name>